<protein>
    <recommendedName>
        <fullName evidence="2">glutathione transferase</fullName>
        <ecNumber evidence="2">2.5.1.18</ecNumber>
    </recommendedName>
</protein>
<dbReference type="SFLD" id="SFLDG00358">
    <property type="entry name" value="Main_(cytGST)"/>
    <property type="match status" value="1"/>
</dbReference>
<feature type="domain" description="GST N-terminal" evidence="6">
    <location>
        <begin position="23"/>
        <end position="104"/>
    </location>
</feature>
<dbReference type="GO" id="GO:0043295">
    <property type="term" value="F:glutathione binding"/>
    <property type="evidence" value="ECO:0007669"/>
    <property type="project" value="TreeGrafter"/>
</dbReference>
<dbReference type="PROSITE" id="PS50404">
    <property type="entry name" value="GST_NTER"/>
    <property type="match status" value="1"/>
</dbReference>
<keyword evidence="9" id="KW-1185">Reference proteome</keyword>
<evidence type="ECO:0000256" key="3">
    <source>
        <dbReference type="ARBA" id="ARBA00022679"/>
    </source>
</evidence>
<dbReference type="SUPFAM" id="SSF52833">
    <property type="entry name" value="Thioredoxin-like"/>
    <property type="match status" value="1"/>
</dbReference>
<dbReference type="Gene3D" id="3.40.30.10">
    <property type="entry name" value="Glutaredoxin"/>
    <property type="match status" value="1"/>
</dbReference>
<dbReference type="GeneID" id="64665456"/>
<evidence type="ECO:0000256" key="1">
    <source>
        <dbReference type="ARBA" id="ARBA00010128"/>
    </source>
</evidence>
<comment type="catalytic activity">
    <reaction evidence="4">
        <text>RX + glutathione = an S-substituted glutathione + a halide anion + H(+)</text>
        <dbReference type="Rhea" id="RHEA:16437"/>
        <dbReference type="ChEBI" id="CHEBI:15378"/>
        <dbReference type="ChEBI" id="CHEBI:16042"/>
        <dbReference type="ChEBI" id="CHEBI:17792"/>
        <dbReference type="ChEBI" id="CHEBI:57925"/>
        <dbReference type="ChEBI" id="CHEBI:90779"/>
        <dbReference type="EC" id="2.5.1.18"/>
    </reaction>
</comment>
<dbReference type="InterPro" id="IPR010987">
    <property type="entry name" value="Glutathione-S-Trfase_C-like"/>
</dbReference>
<dbReference type="Pfam" id="PF00043">
    <property type="entry name" value="GST_C"/>
    <property type="match status" value="1"/>
</dbReference>
<dbReference type="SFLD" id="SFLDG01154">
    <property type="entry name" value="Main.5:_Phi-like"/>
    <property type="match status" value="1"/>
</dbReference>
<name>A0AAD4E7S5_9AGAM</name>
<dbReference type="PANTHER" id="PTHR43900">
    <property type="entry name" value="GLUTATHIONE S-TRANSFERASE RHO"/>
    <property type="match status" value="1"/>
</dbReference>
<evidence type="ECO:0000259" key="7">
    <source>
        <dbReference type="PROSITE" id="PS50405"/>
    </source>
</evidence>
<evidence type="ECO:0000259" key="6">
    <source>
        <dbReference type="PROSITE" id="PS50404"/>
    </source>
</evidence>
<dbReference type="SUPFAM" id="SSF47616">
    <property type="entry name" value="GST C-terminal domain-like"/>
    <property type="match status" value="1"/>
</dbReference>
<feature type="domain" description="GST C-terminal" evidence="7">
    <location>
        <begin position="111"/>
        <end position="233"/>
    </location>
</feature>
<dbReference type="FunFam" id="3.40.30.10:FF:000039">
    <property type="entry name" value="Glutathione S-transferase domain"/>
    <property type="match status" value="1"/>
</dbReference>
<keyword evidence="3" id="KW-0808">Transferase</keyword>
<dbReference type="EC" id="2.5.1.18" evidence="2"/>
<proteinExistence type="inferred from homology"/>
<dbReference type="GO" id="GO:0005737">
    <property type="term" value="C:cytoplasm"/>
    <property type="evidence" value="ECO:0007669"/>
    <property type="project" value="TreeGrafter"/>
</dbReference>
<organism evidence="8 9">
    <name type="scientific">Suillus fuscotomentosus</name>
    <dbReference type="NCBI Taxonomy" id="1912939"/>
    <lineage>
        <taxon>Eukaryota</taxon>
        <taxon>Fungi</taxon>
        <taxon>Dikarya</taxon>
        <taxon>Basidiomycota</taxon>
        <taxon>Agaricomycotina</taxon>
        <taxon>Agaricomycetes</taxon>
        <taxon>Agaricomycetidae</taxon>
        <taxon>Boletales</taxon>
        <taxon>Suillineae</taxon>
        <taxon>Suillaceae</taxon>
        <taxon>Suillus</taxon>
    </lineage>
</organism>
<gene>
    <name evidence="8" type="ORF">F5891DRAFT_274015</name>
</gene>
<dbReference type="CDD" id="cd03053">
    <property type="entry name" value="GST_N_Phi"/>
    <property type="match status" value="1"/>
</dbReference>
<dbReference type="Proteomes" id="UP001195769">
    <property type="component" value="Unassembled WGS sequence"/>
</dbReference>
<evidence type="ECO:0000256" key="2">
    <source>
        <dbReference type="ARBA" id="ARBA00012452"/>
    </source>
</evidence>
<comment type="caution">
    <text evidence="8">The sequence shown here is derived from an EMBL/GenBank/DDBJ whole genome shotgun (WGS) entry which is preliminary data.</text>
</comment>
<dbReference type="Pfam" id="PF13417">
    <property type="entry name" value="GST_N_3"/>
    <property type="match status" value="1"/>
</dbReference>
<dbReference type="FunFam" id="1.20.1050.10:FF:000004">
    <property type="entry name" value="Glutathione S-transferase F2"/>
    <property type="match status" value="1"/>
</dbReference>
<evidence type="ECO:0000256" key="5">
    <source>
        <dbReference type="ARBA" id="ARBA00053259"/>
    </source>
</evidence>
<dbReference type="GO" id="GO:0009636">
    <property type="term" value="P:response to toxic substance"/>
    <property type="evidence" value="ECO:0007669"/>
    <property type="project" value="UniProtKB-ARBA"/>
</dbReference>
<comment type="similarity">
    <text evidence="1">Belongs to the GST superfamily. Phi family.</text>
</comment>
<reference evidence="8" key="1">
    <citation type="journal article" date="2020" name="New Phytol.">
        <title>Comparative genomics reveals dynamic genome evolution in host specialist ectomycorrhizal fungi.</title>
        <authorList>
            <person name="Lofgren L.A."/>
            <person name="Nguyen N.H."/>
            <person name="Vilgalys R."/>
            <person name="Ruytinx J."/>
            <person name="Liao H.L."/>
            <person name="Branco S."/>
            <person name="Kuo A."/>
            <person name="LaButti K."/>
            <person name="Lipzen A."/>
            <person name="Andreopoulos W."/>
            <person name="Pangilinan J."/>
            <person name="Riley R."/>
            <person name="Hundley H."/>
            <person name="Na H."/>
            <person name="Barry K."/>
            <person name="Grigoriev I.V."/>
            <person name="Stajich J.E."/>
            <person name="Kennedy P.G."/>
        </authorList>
    </citation>
    <scope>NUCLEOTIDE SEQUENCE</scope>
    <source>
        <strain evidence="8">FC203</strain>
    </source>
</reference>
<dbReference type="InterPro" id="IPR004046">
    <property type="entry name" value="GST_C"/>
</dbReference>
<dbReference type="InterPro" id="IPR036249">
    <property type="entry name" value="Thioredoxin-like_sf"/>
</dbReference>
<dbReference type="InterPro" id="IPR004045">
    <property type="entry name" value="Glutathione_S-Trfase_N"/>
</dbReference>
<sequence>MCDGKYQHFYSACAIFYRHQFIIHPNLYGSPTSTCTRLVALICKEKNIPYELIQVNLAKGEQKAASFTAIQPFGQVPYIDDDGFILYESRAIARYLIKKYPNQGTPLIPSDPKAQALFEQAASVEVFNFTNFVQPIVFEKVFKPRFGLQTNEERVGELLKTLQEKLDVYEVILSKQKYLAGDFLTLADLTHLPYGTAFYTNGFAEVFDSRPNLARWWKDVSNRPAWLAVKDGA</sequence>
<dbReference type="GO" id="GO:0006749">
    <property type="term" value="P:glutathione metabolic process"/>
    <property type="evidence" value="ECO:0007669"/>
    <property type="project" value="TreeGrafter"/>
</dbReference>
<dbReference type="GO" id="GO:0004364">
    <property type="term" value="F:glutathione transferase activity"/>
    <property type="evidence" value="ECO:0007669"/>
    <property type="project" value="UniProtKB-EC"/>
</dbReference>
<dbReference type="EMBL" id="JABBWK010000024">
    <property type="protein sequence ID" value="KAG1900932.1"/>
    <property type="molecule type" value="Genomic_DNA"/>
</dbReference>
<dbReference type="SFLD" id="SFLDS00019">
    <property type="entry name" value="Glutathione_Transferase_(cytos"/>
    <property type="match status" value="1"/>
</dbReference>
<dbReference type="AlphaFoldDB" id="A0AAD4E7S5"/>
<evidence type="ECO:0000256" key="4">
    <source>
        <dbReference type="ARBA" id="ARBA00047960"/>
    </source>
</evidence>
<dbReference type="PANTHER" id="PTHR43900:SF3">
    <property type="entry name" value="GLUTATHIONE S-TRANSFERASE RHO"/>
    <property type="match status" value="1"/>
</dbReference>
<evidence type="ECO:0000313" key="8">
    <source>
        <dbReference type="EMBL" id="KAG1900932.1"/>
    </source>
</evidence>
<dbReference type="RefSeq" id="XP_041226508.1">
    <property type="nucleotide sequence ID" value="XM_041371158.1"/>
</dbReference>
<dbReference type="CDD" id="cd03187">
    <property type="entry name" value="GST_C_Phi"/>
    <property type="match status" value="1"/>
</dbReference>
<evidence type="ECO:0000313" key="9">
    <source>
        <dbReference type="Proteomes" id="UP001195769"/>
    </source>
</evidence>
<dbReference type="InterPro" id="IPR034347">
    <property type="entry name" value="GST_Phi_C"/>
</dbReference>
<comment type="function">
    <text evidence="5">May be involved in the conjugation of reduced glutathione to a wide number of exogenous and endogenous hydrophobic electrophiles and have a detoxification role against certain herbicides.</text>
</comment>
<dbReference type="InterPro" id="IPR036282">
    <property type="entry name" value="Glutathione-S-Trfase_C_sf"/>
</dbReference>
<dbReference type="InterPro" id="IPR040079">
    <property type="entry name" value="Glutathione_S-Trfase"/>
</dbReference>
<dbReference type="PROSITE" id="PS50405">
    <property type="entry name" value="GST_CTER"/>
    <property type="match status" value="1"/>
</dbReference>
<accession>A0AAD4E7S5</accession>
<dbReference type="Gene3D" id="1.20.1050.10">
    <property type="match status" value="1"/>
</dbReference>